<reference evidence="1" key="1">
    <citation type="submission" date="2020-04" db="EMBL/GenBank/DDBJ databases">
        <authorList>
            <person name="Chiriac C."/>
            <person name="Salcher M."/>
            <person name="Ghai R."/>
            <person name="Kavagutti S V."/>
        </authorList>
    </citation>
    <scope>NUCLEOTIDE SEQUENCE</scope>
</reference>
<gene>
    <name evidence="1" type="ORF">UFOVP678_24</name>
</gene>
<proteinExistence type="predicted"/>
<evidence type="ECO:0000313" key="1">
    <source>
        <dbReference type="EMBL" id="CAB4157391.1"/>
    </source>
</evidence>
<dbReference type="EMBL" id="LR796655">
    <property type="protein sequence ID" value="CAB4157391.1"/>
    <property type="molecule type" value="Genomic_DNA"/>
</dbReference>
<protein>
    <submittedName>
        <fullName evidence="1">Uncharacterized protein</fullName>
    </submittedName>
</protein>
<organism evidence="1">
    <name type="scientific">uncultured Caudovirales phage</name>
    <dbReference type="NCBI Taxonomy" id="2100421"/>
    <lineage>
        <taxon>Viruses</taxon>
        <taxon>Duplodnaviria</taxon>
        <taxon>Heunggongvirae</taxon>
        <taxon>Uroviricota</taxon>
        <taxon>Caudoviricetes</taxon>
        <taxon>Peduoviridae</taxon>
        <taxon>Maltschvirus</taxon>
        <taxon>Maltschvirus maltsch</taxon>
    </lineage>
</organism>
<name>A0A6J5NIX2_9CAUD</name>
<accession>A0A6J5NIX2</accession>
<sequence length="85" mass="10043">MNYNNNRYYEPEDDDFDEEAYLEALESALSSGGVYYWAEESNWYEALGQLEIDEDYEPNTAPQDVIDKVKAYWKEIAEEFTEGDF</sequence>